<dbReference type="Pfam" id="PF00990">
    <property type="entry name" value="GGDEF"/>
    <property type="match status" value="1"/>
</dbReference>
<dbReference type="SUPFAM" id="SSF55073">
    <property type="entry name" value="Nucleotide cyclase"/>
    <property type="match status" value="1"/>
</dbReference>
<reference evidence="2 3" key="1">
    <citation type="submission" date="2019-07" db="EMBL/GenBank/DDBJ databases">
        <title>Whole genome shotgun sequence of Aneurinibacillus danicus NBRC 102444.</title>
        <authorList>
            <person name="Hosoyama A."/>
            <person name="Uohara A."/>
            <person name="Ohji S."/>
            <person name="Ichikawa N."/>
        </authorList>
    </citation>
    <scope>NUCLEOTIDE SEQUENCE [LARGE SCALE GENOMIC DNA]</scope>
    <source>
        <strain evidence="2 3">NBRC 102444</strain>
    </source>
</reference>
<dbReference type="Gene3D" id="3.30.70.270">
    <property type="match status" value="1"/>
</dbReference>
<dbReference type="Pfam" id="PF01590">
    <property type="entry name" value="GAF"/>
    <property type="match status" value="1"/>
</dbReference>
<dbReference type="InterPro" id="IPR050469">
    <property type="entry name" value="Diguanylate_Cyclase"/>
</dbReference>
<dbReference type="PROSITE" id="PS50887">
    <property type="entry name" value="GGDEF"/>
    <property type="match status" value="1"/>
</dbReference>
<dbReference type="SMART" id="SM00267">
    <property type="entry name" value="GGDEF"/>
    <property type="match status" value="1"/>
</dbReference>
<dbReference type="PANTHER" id="PTHR45138:SF9">
    <property type="entry name" value="DIGUANYLATE CYCLASE DGCM-RELATED"/>
    <property type="match status" value="1"/>
</dbReference>
<dbReference type="EMBL" id="BJXX01000028">
    <property type="protein sequence ID" value="GEN33174.1"/>
    <property type="molecule type" value="Genomic_DNA"/>
</dbReference>
<dbReference type="NCBIfam" id="TIGR00254">
    <property type="entry name" value="GGDEF"/>
    <property type="match status" value="1"/>
</dbReference>
<dbReference type="InterPro" id="IPR043128">
    <property type="entry name" value="Rev_trsase/Diguanyl_cyclase"/>
</dbReference>
<evidence type="ECO:0000313" key="3">
    <source>
        <dbReference type="Proteomes" id="UP000321157"/>
    </source>
</evidence>
<dbReference type="PANTHER" id="PTHR45138">
    <property type="entry name" value="REGULATORY COMPONENTS OF SENSORY TRANSDUCTION SYSTEM"/>
    <property type="match status" value="1"/>
</dbReference>
<dbReference type="GO" id="GO:1902201">
    <property type="term" value="P:negative regulation of bacterial-type flagellum-dependent cell motility"/>
    <property type="evidence" value="ECO:0007669"/>
    <property type="project" value="TreeGrafter"/>
</dbReference>
<evidence type="ECO:0000259" key="1">
    <source>
        <dbReference type="PROSITE" id="PS50887"/>
    </source>
</evidence>
<dbReference type="GO" id="GO:0043709">
    <property type="term" value="P:cell adhesion involved in single-species biofilm formation"/>
    <property type="evidence" value="ECO:0007669"/>
    <property type="project" value="TreeGrafter"/>
</dbReference>
<accession>A0A511V2Q2</accession>
<evidence type="ECO:0000313" key="2">
    <source>
        <dbReference type="EMBL" id="GEN33174.1"/>
    </source>
</evidence>
<dbReference type="OrthoDB" id="9759607at2"/>
<dbReference type="InterPro" id="IPR029787">
    <property type="entry name" value="Nucleotide_cyclase"/>
</dbReference>
<dbReference type="Proteomes" id="UP000321157">
    <property type="component" value="Unassembled WGS sequence"/>
</dbReference>
<comment type="caution">
    <text evidence="2">The sequence shown here is derived from an EMBL/GenBank/DDBJ whole genome shotgun (WGS) entry which is preliminary data.</text>
</comment>
<proteinExistence type="predicted"/>
<dbReference type="FunFam" id="3.30.70.270:FF:000001">
    <property type="entry name" value="Diguanylate cyclase domain protein"/>
    <property type="match status" value="1"/>
</dbReference>
<sequence>MNNHMINQKPEEIVFRDLYSAQLANVFQKSLRFISFPSFLIERGWLFVSDQSGRVLASKKFGSPVFGMQSSYPLQGEEEWSQVHEETGSRTVCFPVLRNVWFPGYIGMVLPLSVEEKHAITFLQGFSGVFRLTQEQYITGEIASCIQTVNQDMYLDSVMQTIVQHVASNMTLTDCVAVVFDEEQDGMLPRWSSSDRKLLQWQSEVLHSPRKVYENIVSNFSSERRVLHNENTNIRELLGLEKDFKERCLISPFRYKDKIIGFLAALRNASHPFTSQEQNFIYRFTKDLSLVVYNSIIYMRAQRDEQKQAMLFEITKKFHSSINVDDVLGAVIENTKKLYPEMEVDLWLSHDSFSTTLPVKQFSFSSDGNNVSAQAFMEARTVMVRSEGTRSLTLAAPLRGKQGVYGVLELYSDKPISLPSREVEYITMLADTAGNAFENAQLYEQSRRLIKELLLIDEMTRQLNKNIKLHDLLAFITRKLTETFRTEHCCIFSWSDDENAFVMRASTQKETKEFVLPIPKTGKLHDLFVKKESLLLADATETEVVLPSFSYKSLMAVPFMEKEEVTGAIMLMDSKPNRYTFDDFKRLEMLTRHVKVAITNASLHAEVERMVVTDNLTGLYNRKYLYDSIRFSQSRDVCGSLILIDVDHFKNINDTYGHQIGDEILVQVADQLTASIRTSDIAARWGGEEMAVYLPKVQKEIAHQVAERLRLNIMRITRPTVTISGGVATWTKENGILDVQQLFQRADEALYQAKRAGRNQVCVAEAELA</sequence>
<dbReference type="CDD" id="cd01949">
    <property type="entry name" value="GGDEF"/>
    <property type="match status" value="1"/>
</dbReference>
<dbReference type="GO" id="GO:0005886">
    <property type="term" value="C:plasma membrane"/>
    <property type="evidence" value="ECO:0007669"/>
    <property type="project" value="TreeGrafter"/>
</dbReference>
<organism evidence="2 3">
    <name type="scientific">Aneurinibacillus danicus</name>
    <dbReference type="NCBI Taxonomy" id="267746"/>
    <lineage>
        <taxon>Bacteria</taxon>
        <taxon>Bacillati</taxon>
        <taxon>Bacillota</taxon>
        <taxon>Bacilli</taxon>
        <taxon>Bacillales</taxon>
        <taxon>Paenibacillaceae</taxon>
        <taxon>Aneurinibacillus group</taxon>
        <taxon>Aneurinibacillus</taxon>
    </lineage>
</organism>
<dbReference type="AlphaFoldDB" id="A0A511V2Q2"/>
<dbReference type="GO" id="GO:0052621">
    <property type="term" value="F:diguanylate cyclase activity"/>
    <property type="evidence" value="ECO:0007669"/>
    <property type="project" value="TreeGrafter"/>
</dbReference>
<protein>
    <recommendedName>
        <fullName evidence="1">GGDEF domain-containing protein</fullName>
    </recommendedName>
</protein>
<keyword evidence="3" id="KW-1185">Reference proteome</keyword>
<dbReference type="SMART" id="SM00065">
    <property type="entry name" value="GAF"/>
    <property type="match status" value="3"/>
</dbReference>
<dbReference type="SUPFAM" id="SSF55781">
    <property type="entry name" value="GAF domain-like"/>
    <property type="match status" value="3"/>
</dbReference>
<dbReference type="InterPro" id="IPR000160">
    <property type="entry name" value="GGDEF_dom"/>
</dbReference>
<dbReference type="Gene3D" id="3.30.450.40">
    <property type="match status" value="3"/>
</dbReference>
<dbReference type="InterPro" id="IPR029016">
    <property type="entry name" value="GAF-like_dom_sf"/>
</dbReference>
<dbReference type="InterPro" id="IPR003018">
    <property type="entry name" value="GAF"/>
</dbReference>
<name>A0A511V2Q2_9BACL</name>
<gene>
    <name evidence="2" type="ORF">ADA01nite_06340</name>
</gene>
<dbReference type="RefSeq" id="WP_146808469.1">
    <property type="nucleotide sequence ID" value="NZ_BJXX01000028.1"/>
</dbReference>
<feature type="domain" description="GGDEF" evidence="1">
    <location>
        <begin position="637"/>
        <end position="766"/>
    </location>
</feature>